<keyword evidence="1" id="KW-1133">Transmembrane helix</keyword>
<dbReference type="InterPro" id="IPR035445">
    <property type="entry name" value="GYF-like_dom_sf"/>
</dbReference>
<reference evidence="3 4" key="1">
    <citation type="submission" date="2019-04" db="EMBL/GenBank/DDBJ databases">
        <title>Microbes associate with the intestines of laboratory mice.</title>
        <authorList>
            <person name="Navarre W."/>
            <person name="Wong E."/>
            <person name="Huang K."/>
            <person name="Tropini C."/>
            <person name="Ng K."/>
            <person name="Yu B."/>
        </authorList>
    </citation>
    <scope>NUCLEOTIDE SEQUENCE [LARGE SCALE GENOMIC DNA]</scope>
    <source>
        <strain evidence="3 4">NM62_B4-13</strain>
    </source>
</reference>
<dbReference type="EMBL" id="SRYW01000021">
    <property type="protein sequence ID" value="TGY31954.1"/>
    <property type="molecule type" value="Genomic_DNA"/>
</dbReference>
<evidence type="ECO:0000313" key="4">
    <source>
        <dbReference type="Proteomes" id="UP000306631"/>
    </source>
</evidence>
<dbReference type="OrthoDB" id="9764015at2"/>
<organism evidence="3 4">
    <name type="scientific">Stenotrophomonas maltophilia</name>
    <name type="common">Pseudomonas maltophilia</name>
    <name type="synonym">Xanthomonas maltophilia</name>
    <dbReference type="NCBI Taxonomy" id="40324"/>
    <lineage>
        <taxon>Bacteria</taxon>
        <taxon>Pseudomonadati</taxon>
        <taxon>Pseudomonadota</taxon>
        <taxon>Gammaproteobacteria</taxon>
        <taxon>Lysobacterales</taxon>
        <taxon>Lysobacteraceae</taxon>
        <taxon>Stenotrophomonas</taxon>
        <taxon>Stenotrophomonas maltophilia group</taxon>
    </lineage>
</organism>
<evidence type="ECO:0000259" key="2">
    <source>
        <dbReference type="Pfam" id="PF14237"/>
    </source>
</evidence>
<feature type="transmembrane region" description="Helical" evidence="1">
    <location>
        <begin position="227"/>
        <end position="246"/>
    </location>
</feature>
<protein>
    <submittedName>
        <fullName evidence="3">DUF4339 domain-containing protein</fullName>
    </submittedName>
</protein>
<feature type="transmembrane region" description="Helical" evidence="1">
    <location>
        <begin position="148"/>
        <end position="167"/>
    </location>
</feature>
<dbReference type="Pfam" id="PF14237">
    <property type="entry name" value="GYF_2"/>
    <property type="match status" value="1"/>
</dbReference>
<keyword evidence="1" id="KW-0812">Transmembrane</keyword>
<name>A0A4S2CW86_STEMA</name>
<dbReference type="Gene3D" id="3.30.1490.40">
    <property type="match status" value="1"/>
</dbReference>
<keyword evidence="1" id="KW-0472">Membrane</keyword>
<evidence type="ECO:0000256" key="1">
    <source>
        <dbReference type="SAM" id="Phobius"/>
    </source>
</evidence>
<feature type="transmembrane region" description="Helical" evidence="1">
    <location>
        <begin position="121"/>
        <end position="141"/>
    </location>
</feature>
<dbReference type="Proteomes" id="UP000306631">
    <property type="component" value="Unassembled WGS sequence"/>
</dbReference>
<feature type="domain" description="GYF" evidence="2">
    <location>
        <begin position="6"/>
        <end position="56"/>
    </location>
</feature>
<dbReference type="InterPro" id="IPR024399">
    <property type="entry name" value="DUF2628"/>
</dbReference>
<dbReference type="SUPFAM" id="SSF55277">
    <property type="entry name" value="GYF domain"/>
    <property type="match status" value="1"/>
</dbReference>
<proteinExistence type="predicted"/>
<feature type="transmembrane region" description="Helical" evidence="1">
    <location>
        <begin position="173"/>
        <end position="192"/>
    </location>
</feature>
<sequence length="248" mass="26647">MSDTPWYYADHQQQRQGPLPAVQLQHLLGQGQITADTLVWRQGMPQWEPLHSVAELAMTAPTPVEPSQDPSAAPASAVDARAMPAHAPLVDGQQAYAAFVGSNFPVYRRKWRLDLAPHGQAASATAWSWPAFLFGAFWMLYRRMYAQAAMWIGALTVLSILETLAGAGDSVSLVVTVATSVAAGSVGNYLYLRHAQRMIALAQARHPGDATAQHAALAGLGGTRWSAVFVGMAIYVVLIGALTFLLDP</sequence>
<dbReference type="Pfam" id="PF10947">
    <property type="entry name" value="DUF2628"/>
    <property type="match status" value="1"/>
</dbReference>
<gene>
    <name evidence="3" type="ORF">E5352_17855</name>
</gene>
<dbReference type="RefSeq" id="WP_136006887.1">
    <property type="nucleotide sequence ID" value="NZ_SRYW01000021.1"/>
</dbReference>
<dbReference type="InterPro" id="IPR025640">
    <property type="entry name" value="GYF_2"/>
</dbReference>
<dbReference type="AlphaFoldDB" id="A0A4S2CW86"/>
<accession>A0A4S2CW86</accession>
<evidence type="ECO:0000313" key="3">
    <source>
        <dbReference type="EMBL" id="TGY31954.1"/>
    </source>
</evidence>
<comment type="caution">
    <text evidence="3">The sequence shown here is derived from an EMBL/GenBank/DDBJ whole genome shotgun (WGS) entry which is preliminary data.</text>
</comment>